<accession>A0A0B1T5U8</accession>
<dbReference type="EMBL" id="KN551250">
    <property type="protein sequence ID" value="KHJ92604.1"/>
    <property type="molecule type" value="Genomic_DNA"/>
</dbReference>
<evidence type="ECO:0000313" key="2">
    <source>
        <dbReference type="Proteomes" id="UP000053660"/>
    </source>
</evidence>
<dbReference type="Proteomes" id="UP000053660">
    <property type="component" value="Unassembled WGS sequence"/>
</dbReference>
<gene>
    <name evidence="1" type="ORF">OESDEN_07506</name>
</gene>
<keyword evidence="2" id="KW-1185">Reference proteome</keyword>
<proteinExistence type="predicted"/>
<dbReference type="AlphaFoldDB" id="A0A0B1T5U8"/>
<sequence>MVRDAKSKAERAALSLTGKIISHAKDEIEKAQDFYIPVLRPTPFFFYGVEEKFQDGRHESPRIWSKHDGKPIEFRRLHLARPLSKIFRLESLMNMLANKMCSTRNLRLAIKEEEEDCVGAVDYFQSICGDYQRCTGREKNGNAETGNRKCWEL</sequence>
<protein>
    <submittedName>
        <fullName evidence="1">Uncharacterized protein</fullName>
    </submittedName>
</protein>
<evidence type="ECO:0000313" key="1">
    <source>
        <dbReference type="EMBL" id="KHJ92604.1"/>
    </source>
</evidence>
<reference evidence="1 2" key="1">
    <citation type="submission" date="2014-03" db="EMBL/GenBank/DDBJ databases">
        <title>Draft genome of the hookworm Oesophagostomum dentatum.</title>
        <authorList>
            <person name="Mitreva M."/>
        </authorList>
    </citation>
    <scope>NUCLEOTIDE SEQUENCE [LARGE SCALE GENOMIC DNA]</scope>
    <source>
        <strain evidence="1 2">OD-Hann</strain>
    </source>
</reference>
<organism evidence="1 2">
    <name type="scientific">Oesophagostomum dentatum</name>
    <name type="common">Nodular worm</name>
    <dbReference type="NCBI Taxonomy" id="61180"/>
    <lineage>
        <taxon>Eukaryota</taxon>
        <taxon>Metazoa</taxon>
        <taxon>Ecdysozoa</taxon>
        <taxon>Nematoda</taxon>
        <taxon>Chromadorea</taxon>
        <taxon>Rhabditida</taxon>
        <taxon>Rhabditina</taxon>
        <taxon>Rhabditomorpha</taxon>
        <taxon>Strongyloidea</taxon>
        <taxon>Strongylidae</taxon>
        <taxon>Oesophagostomum</taxon>
    </lineage>
</organism>
<name>A0A0B1T5U8_OESDE</name>